<dbReference type="EMBL" id="AP022575">
    <property type="protein sequence ID" value="BBX75797.1"/>
    <property type="molecule type" value="Genomic_DNA"/>
</dbReference>
<dbReference type="Proteomes" id="UP000467236">
    <property type="component" value="Chromosome"/>
</dbReference>
<dbReference type="KEGG" id="mshj:MSHI_37030"/>
<organism evidence="1 2">
    <name type="scientific">Mycobacterium shinjukuense</name>
    <dbReference type="NCBI Taxonomy" id="398694"/>
    <lineage>
        <taxon>Bacteria</taxon>
        <taxon>Bacillati</taxon>
        <taxon>Actinomycetota</taxon>
        <taxon>Actinomycetes</taxon>
        <taxon>Mycobacteriales</taxon>
        <taxon>Mycobacteriaceae</taxon>
        <taxon>Mycobacterium</taxon>
    </lineage>
</organism>
<keyword evidence="2" id="KW-1185">Reference proteome</keyword>
<name>A0A7I7MV82_9MYCO</name>
<sequence>MVAAMNTIPATITTQAAARYNLGIFSGGGGGGAVATAAGGAGGSGASVMS</sequence>
<evidence type="ECO:0000313" key="2">
    <source>
        <dbReference type="Proteomes" id="UP000467236"/>
    </source>
</evidence>
<proteinExistence type="predicted"/>
<evidence type="ECO:0000313" key="1">
    <source>
        <dbReference type="EMBL" id="BBX75797.1"/>
    </source>
</evidence>
<protein>
    <submittedName>
        <fullName evidence="1">Uncharacterized protein</fullName>
    </submittedName>
</protein>
<accession>A0A7I7MV82</accession>
<dbReference type="AlphaFoldDB" id="A0A7I7MV82"/>
<gene>
    <name evidence="1" type="ORF">MSHI_37030</name>
</gene>
<reference evidence="1 2" key="1">
    <citation type="journal article" date="2019" name="Emerg. Microbes Infect.">
        <title>Comprehensive subspecies identification of 175 nontuberculous mycobacteria species based on 7547 genomic profiles.</title>
        <authorList>
            <person name="Matsumoto Y."/>
            <person name="Kinjo T."/>
            <person name="Motooka D."/>
            <person name="Nabeya D."/>
            <person name="Jung N."/>
            <person name="Uechi K."/>
            <person name="Horii T."/>
            <person name="Iida T."/>
            <person name="Fujita J."/>
            <person name="Nakamura S."/>
        </authorList>
    </citation>
    <scope>NUCLEOTIDE SEQUENCE [LARGE SCALE GENOMIC DNA]</scope>
    <source>
        <strain evidence="1 2">JCM 14233</strain>
    </source>
</reference>